<dbReference type="Gene3D" id="1.10.760.10">
    <property type="entry name" value="Cytochrome c-like domain"/>
    <property type="match status" value="1"/>
</dbReference>
<organism evidence="8 9">
    <name type="scientific">Hydrogenophaga bisanensis</name>
    <dbReference type="NCBI Taxonomy" id="439611"/>
    <lineage>
        <taxon>Bacteria</taxon>
        <taxon>Pseudomonadati</taxon>
        <taxon>Pseudomonadota</taxon>
        <taxon>Betaproteobacteria</taxon>
        <taxon>Burkholderiales</taxon>
        <taxon>Comamonadaceae</taxon>
        <taxon>Hydrogenophaga</taxon>
    </lineage>
</organism>
<sequence length="128" mass="13736">MKVPVLVSLLLATAMSWAGDTTAVQQQARWSAEAGAPASAERGRSFFVNRHGGEWSCSSCHGTPPTAEGKHASTGKRIPPLAPAFNAKAFTDSAKVDKWFRRNCKDVLSRECSAAEKADVLAYLNSLK</sequence>
<feature type="signal peptide" evidence="6">
    <location>
        <begin position="1"/>
        <end position="18"/>
    </location>
</feature>
<reference evidence="9" key="1">
    <citation type="journal article" date="2019" name="Int. J. Syst. Evol. Microbiol.">
        <title>The Global Catalogue of Microorganisms (GCM) 10K type strain sequencing project: providing services to taxonomists for standard genome sequencing and annotation.</title>
        <authorList>
            <consortium name="The Broad Institute Genomics Platform"/>
            <consortium name="The Broad Institute Genome Sequencing Center for Infectious Disease"/>
            <person name="Wu L."/>
            <person name="Ma J."/>
        </authorList>
    </citation>
    <scope>NUCLEOTIDE SEQUENCE [LARGE SCALE GENOMIC DNA]</scope>
    <source>
        <strain evidence="9">CCUG 54518</strain>
    </source>
</reference>
<feature type="chain" id="PRO_5045182117" evidence="6">
    <location>
        <begin position="19"/>
        <end position="128"/>
    </location>
</feature>
<evidence type="ECO:0000259" key="7">
    <source>
        <dbReference type="PROSITE" id="PS51007"/>
    </source>
</evidence>
<keyword evidence="2 4" id="KW-0479">Metal-binding</keyword>
<evidence type="ECO:0000256" key="3">
    <source>
        <dbReference type="ARBA" id="ARBA00023004"/>
    </source>
</evidence>
<evidence type="ECO:0000256" key="2">
    <source>
        <dbReference type="ARBA" id="ARBA00022723"/>
    </source>
</evidence>
<evidence type="ECO:0000313" key="9">
    <source>
        <dbReference type="Proteomes" id="UP001596495"/>
    </source>
</evidence>
<comment type="caution">
    <text evidence="8">The sequence shown here is derived from an EMBL/GenBank/DDBJ whole genome shotgun (WGS) entry which is preliminary data.</text>
</comment>
<dbReference type="InterPro" id="IPR015170">
    <property type="entry name" value="DUF1924_SHP"/>
</dbReference>
<dbReference type="Proteomes" id="UP001596495">
    <property type="component" value="Unassembled WGS sequence"/>
</dbReference>
<dbReference type="InterPro" id="IPR009056">
    <property type="entry name" value="Cyt_c-like_dom"/>
</dbReference>
<accession>A0ABW2RAP7</accession>
<evidence type="ECO:0000256" key="5">
    <source>
        <dbReference type="SAM" id="MobiDB-lite"/>
    </source>
</evidence>
<gene>
    <name evidence="8" type="ORF">ACFQNJ_11740</name>
</gene>
<dbReference type="InterPro" id="IPR036909">
    <property type="entry name" value="Cyt_c-like_dom_sf"/>
</dbReference>
<feature type="region of interest" description="Disordered" evidence="5">
    <location>
        <begin position="58"/>
        <end position="78"/>
    </location>
</feature>
<keyword evidence="3 4" id="KW-0408">Iron</keyword>
<keyword evidence="1 4" id="KW-0349">Heme</keyword>
<keyword evidence="9" id="KW-1185">Reference proteome</keyword>
<dbReference type="SUPFAM" id="SSF46626">
    <property type="entry name" value="Cytochrome c"/>
    <property type="match status" value="1"/>
</dbReference>
<dbReference type="RefSeq" id="WP_382257453.1">
    <property type="nucleotide sequence ID" value="NZ_JBHTBX010000007.1"/>
</dbReference>
<evidence type="ECO:0000256" key="6">
    <source>
        <dbReference type="SAM" id="SignalP"/>
    </source>
</evidence>
<evidence type="ECO:0000313" key="8">
    <source>
        <dbReference type="EMBL" id="MFC7435177.1"/>
    </source>
</evidence>
<protein>
    <submittedName>
        <fullName evidence="8">DUF1924 domain-containing protein</fullName>
    </submittedName>
</protein>
<dbReference type="PROSITE" id="PS51007">
    <property type="entry name" value="CYTC"/>
    <property type="match status" value="1"/>
</dbReference>
<keyword evidence="6" id="KW-0732">Signal</keyword>
<feature type="domain" description="Cytochrome c" evidence="7">
    <location>
        <begin position="38"/>
        <end position="128"/>
    </location>
</feature>
<name>A0ABW2RAP7_9BURK</name>
<dbReference type="Pfam" id="PF09086">
    <property type="entry name" value="DUF1924"/>
    <property type="match status" value="1"/>
</dbReference>
<proteinExistence type="predicted"/>
<evidence type="ECO:0000256" key="4">
    <source>
        <dbReference type="PROSITE-ProRule" id="PRU00433"/>
    </source>
</evidence>
<dbReference type="EMBL" id="JBHTBX010000007">
    <property type="protein sequence ID" value="MFC7435177.1"/>
    <property type="molecule type" value="Genomic_DNA"/>
</dbReference>
<evidence type="ECO:0000256" key="1">
    <source>
        <dbReference type="ARBA" id="ARBA00022617"/>
    </source>
</evidence>